<evidence type="ECO:0008006" key="3">
    <source>
        <dbReference type="Google" id="ProtNLM"/>
    </source>
</evidence>
<evidence type="ECO:0000313" key="1">
    <source>
        <dbReference type="EMBL" id="RYQ94698.1"/>
    </source>
</evidence>
<keyword evidence="2" id="KW-1185">Reference proteome</keyword>
<evidence type="ECO:0000313" key="2">
    <source>
        <dbReference type="Proteomes" id="UP000289738"/>
    </source>
</evidence>
<dbReference type="EMBL" id="SDMP01000018">
    <property type="protein sequence ID" value="RYQ94698.1"/>
    <property type="molecule type" value="Genomic_DNA"/>
</dbReference>
<proteinExistence type="predicted"/>
<accession>A0A444XYF0</accession>
<gene>
    <name evidence="1" type="ORF">Ahy_B08g089637</name>
</gene>
<dbReference type="AlphaFoldDB" id="A0A444XYF0"/>
<organism evidence="1 2">
    <name type="scientific">Arachis hypogaea</name>
    <name type="common">Peanut</name>
    <dbReference type="NCBI Taxonomy" id="3818"/>
    <lineage>
        <taxon>Eukaryota</taxon>
        <taxon>Viridiplantae</taxon>
        <taxon>Streptophyta</taxon>
        <taxon>Embryophyta</taxon>
        <taxon>Tracheophyta</taxon>
        <taxon>Spermatophyta</taxon>
        <taxon>Magnoliopsida</taxon>
        <taxon>eudicotyledons</taxon>
        <taxon>Gunneridae</taxon>
        <taxon>Pentapetalae</taxon>
        <taxon>rosids</taxon>
        <taxon>fabids</taxon>
        <taxon>Fabales</taxon>
        <taxon>Fabaceae</taxon>
        <taxon>Papilionoideae</taxon>
        <taxon>50 kb inversion clade</taxon>
        <taxon>dalbergioids sensu lato</taxon>
        <taxon>Dalbergieae</taxon>
        <taxon>Pterocarpus clade</taxon>
        <taxon>Arachis</taxon>
    </lineage>
</organism>
<comment type="caution">
    <text evidence="1">The sequence shown here is derived from an EMBL/GenBank/DDBJ whole genome shotgun (WGS) entry which is preliminary data.</text>
</comment>
<dbReference type="Proteomes" id="UP000289738">
    <property type="component" value="Chromosome B08"/>
</dbReference>
<protein>
    <recommendedName>
        <fullName evidence="3">Protein FAR1-RELATED SEQUENCE</fullName>
    </recommendedName>
</protein>
<name>A0A444XYF0_ARAHY</name>
<reference evidence="1 2" key="1">
    <citation type="submission" date="2019-01" db="EMBL/GenBank/DDBJ databases">
        <title>Sequencing of cultivated peanut Arachis hypogaea provides insights into genome evolution and oil improvement.</title>
        <authorList>
            <person name="Chen X."/>
        </authorList>
    </citation>
    <scope>NUCLEOTIDE SEQUENCE [LARGE SCALE GENOMIC DNA]</scope>
    <source>
        <strain evidence="2">cv. Fuhuasheng</strain>
        <tissue evidence="1">Leaves</tissue>
    </source>
</reference>
<sequence>MLASLHGRKCTKRDSYNQYVSMQKAIETCMPTTIHKWCICHIMKKRPKIEQEMSHVVWNSFTKYAFDKN</sequence>